<keyword evidence="11" id="KW-1185">Reference proteome</keyword>
<dbReference type="OrthoDB" id="9932608at2759"/>
<dbReference type="PROSITE" id="PS50835">
    <property type="entry name" value="IG_LIKE"/>
    <property type="match status" value="1"/>
</dbReference>
<dbReference type="GO" id="GO:0005886">
    <property type="term" value="C:plasma membrane"/>
    <property type="evidence" value="ECO:0007669"/>
    <property type="project" value="UniProtKB-SubCell"/>
</dbReference>
<dbReference type="EMBL" id="JAHKSW010000022">
    <property type="protein sequence ID" value="KAG7318661.1"/>
    <property type="molecule type" value="Genomic_DNA"/>
</dbReference>
<dbReference type="Gene3D" id="2.60.40.10">
    <property type="entry name" value="Immunoglobulins"/>
    <property type="match status" value="1"/>
</dbReference>
<evidence type="ECO:0000256" key="7">
    <source>
        <dbReference type="ARBA" id="ARBA00023180"/>
    </source>
</evidence>
<dbReference type="SUPFAM" id="SSF48726">
    <property type="entry name" value="Immunoglobulin"/>
    <property type="match status" value="1"/>
</dbReference>
<evidence type="ECO:0000256" key="3">
    <source>
        <dbReference type="ARBA" id="ARBA00022729"/>
    </source>
</evidence>
<gene>
    <name evidence="10" type="ORF">KOW79_018416</name>
</gene>
<keyword evidence="8" id="KW-1133">Transmembrane helix</keyword>
<proteinExistence type="predicted"/>
<keyword evidence="8" id="KW-0812">Transmembrane</keyword>
<keyword evidence="6" id="KW-1015">Disulfide bond</keyword>
<feature type="non-terminal residue" evidence="10">
    <location>
        <position position="1"/>
    </location>
</feature>
<evidence type="ECO:0000256" key="2">
    <source>
        <dbReference type="ARBA" id="ARBA00022475"/>
    </source>
</evidence>
<dbReference type="InterPro" id="IPR003599">
    <property type="entry name" value="Ig_sub"/>
</dbReference>
<dbReference type="InterPro" id="IPR052051">
    <property type="entry name" value="TCR_complex_component"/>
</dbReference>
<keyword evidence="5 8" id="KW-0472">Membrane</keyword>
<dbReference type="InterPro" id="IPR007110">
    <property type="entry name" value="Ig-like_dom"/>
</dbReference>
<keyword evidence="2" id="KW-1003">Cell membrane</keyword>
<name>A0A9D3N9G0_9TELE</name>
<dbReference type="PANTHER" id="PTHR19433">
    <property type="entry name" value="T-CELL RECEPTOR ALPHA CHAIN V REGION-RELATED"/>
    <property type="match status" value="1"/>
</dbReference>
<keyword evidence="3" id="KW-0732">Signal</keyword>
<dbReference type="SMART" id="SM00406">
    <property type="entry name" value="IGv"/>
    <property type="match status" value="1"/>
</dbReference>
<evidence type="ECO:0000313" key="10">
    <source>
        <dbReference type="EMBL" id="KAG7318661.1"/>
    </source>
</evidence>
<dbReference type="GO" id="GO:0002376">
    <property type="term" value="P:immune system process"/>
    <property type="evidence" value="ECO:0007669"/>
    <property type="project" value="UniProtKB-KW"/>
</dbReference>
<dbReference type="InterPro" id="IPR013783">
    <property type="entry name" value="Ig-like_fold"/>
</dbReference>
<protein>
    <recommendedName>
        <fullName evidence="9">Ig-like domain-containing protein</fullName>
    </recommendedName>
</protein>
<feature type="domain" description="Ig-like" evidence="9">
    <location>
        <begin position="1"/>
        <end position="107"/>
    </location>
</feature>
<dbReference type="Pfam" id="PF07686">
    <property type="entry name" value="V-set"/>
    <property type="match status" value="1"/>
</dbReference>
<evidence type="ECO:0000256" key="6">
    <source>
        <dbReference type="ARBA" id="ARBA00023157"/>
    </source>
</evidence>
<evidence type="ECO:0000313" key="11">
    <source>
        <dbReference type="Proteomes" id="UP000824219"/>
    </source>
</evidence>
<feature type="non-terminal residue" evidence="10">
    <location>
        <position position="158"/>
    </location>
</feature>
<comment type="subcellular location">
    <subcellularLocation>
        <location evidence="1">Cell membrane</location>
    </subcellularLocation>
</comment>
<keyword evidence="4" id="KW-0391">Immunity</keyword>
<accession>A0A9D3N9G0</accession>
<evidence type="ECO:0000256" key="4">
    <source>
        <dbReference type="ARBA" id="ARBA00022859"/>
    </source>
</evidence>
<dbReference type="Proteomes" id="UP000824219">
    <property type="component" value="Linkage Group LG22"/>
</dbReference>
<dbReference type="PANTHER" id="PTHR19433:SF111">
    <property type="entry name" value="T CELL RECEPTOR ALPHA VARIABLE 4"/>
    <property type="match status" value="1"/>
</dbReference>
<dbReference type="SMART" id="SM00409">
    <property type="entry name" value="IG"/>
    <property type="match status" value="1"/>
</dbReference>
<evidence type="ECO:0000259" key="9">
    <source>
        <dbReference type="PROSITE" id="PS50835"/>
    </source>
</evidence>
<feature type="transmembrane region" description="Helical" evidence="8">
    <location>
        <begin position="122"/>
        <end position="141"/>
    </location>
</feature>
<reference evidence="10 11" key="1">
    <citation type="submission" date="2021-06" db="EMBL/GenBank/DDBJ databases">
        <title>Chromosome-level genome assembly of the red-tail catfish (Hemibagrus wyckioides).</title>
        <authorList>
            <person name="Shao F."/>
        </authorList>
    </citation>
    <scope>NUCLEOTIDE SEQUENCE [LARGE SCALE GENOMIC DNA]</scope>
    <source>
        <strain evidence="10">EC202008001</strain>
        <tissue evidence="10">Blood</tissue>
    </source>
</reference>
<dbReference type="InterPro" id="IPR013106">
    <property type="entry name" value="Ig_V-set"/>
</dbReference>
<comment type="caution">
    <text evidence="10">The sequence shown here is derived from an EMBL/GenBank/DDBJ whole genome shotgun (WGS) entry which is preliminary data.</text>
</comment>
<evidence type="ECO:0000256" key="1">
    <source>
        <dbReference type="ARBA" id="ARBA00004236"/>
    </source>
</evidence>
<dbReference type="AlphaFoldDB" id="A0A9D3N9G0"/>
<keyword evidence="7" id="KW-0325">Glycoprotein</keyword>
<sequence length="158" mass="17860">LLSETLNSLSLEAEVGDNVTIWCQHDLKRSDNIFWFKHTSDSVPFLLGCKRFLTSAPSEPCYFFSESERIVMSVHGSKTSLTITAVNVSDTGLYYCSFMHLDQVRFSNTTYLQMKGSVSLDLSFILNVVFGAVIVFLLIILKHRKTHAGDTTDRHDDE</sequence>
<evidence type="ECO:0000256" key="5">
    <source>
        <dbReference type="ARBA" id="ARBA00023136"/>
    </source>
</evidence>
<dbReference type="InterPro" id="IPR036179">
    <property type="entry name" value="Ig-like_dom_sf"/>
</dbReference>
<dbReference type="GO" id="GO:0009617">
    <property type="term" value="P:response to bacterium"/>
    <property type="evidence" value="ECO:0007669"/>
    <property type="project" value="TreeGrafter"/>
</dbReference>
<organism evidence="10 11">
    <name type="scientific">Hemibagrus wyckioides</name>
    <dbReference type="NCBI Taxonomy" id="337641"/>
    <lineage>
        <taxon>Eukaryota</taxon>
        <taxon>Metazoa</taxon>
        <taxon>Chordata</taxon>
        <taxon>Craniata</taxon>
        <taxon>Vertebrata</taxon>
        <taxon>Euteleostomi</taxon>
        <taxon>Actinopterygii</taxon>
        <taxon>Neopterygii</taxon>
        <taxon>Teleostei</taxon>
        <taxon>Ostariophysi</taxon>
        <taxon>Siluriformes</taxon>
        <taxon>Bagridae</taxon>
        <taxon>Hemibagrus</taxon>
    </lineage>
</organism>
<evidence type="ECO:0000256" key="8">
    <source>
        <dbReference type="SAM" id="Phobius"/>
    </source>
</evidence>
<dbReference type="CDD" id="cd00099">
    <property type="entry name" value="IgV"/>
    <property type="match status" value="1"/>
</dbReference>